<evidence type="ECO:0000313" key="2">
    <source>
        <dbReference type="EMBL" id="KAJ8935780.1"/>
    </source>
</evidence>
<accession>A0AAV8XB63</accession>
<feature type="non-terminal residue" evidence="2">
    <location>
        <position position="1"/>
    </location>
</feature>
<dbReference type="EMBL" id="JAPWTK010000834">
    <property type="protein sequence ID" value="KAJ8935780.1"/>
    <property type="molecule type" value="Genomic_DNA"/>
</dbReference>
<name>A0AAV8XB63_9CUCU</name>
<evidence type="ECO:0000259" key="1">
    <source>
        <dbReference type="Pfam" id="PF18199"/>
    </source>
</evidence>
<dbReference type="Gene3D" id="1.20.1270.280">
    <property type="match status" value="1"/>
</dbReference>
<comment type="caution">
    <text evidence="2">The sequence shown here is derived from an EMBL/GenBank/DDBJ whole genome shotgun (WGS) entry which is preliminary data.</text>
</comment>
<dbReference type="Proteomes" id="UP001162162">
    <property type="component" value="Unassembled WGS sequence"/>
</dbReference>
<feature type="domain" description="Dynein heavy chain C-terminal" evidence="1">
    <location>
        <begin position="1"/>
        <end position="135"/>
    </location>
</feature>
<evidence type="ECO:0000313" key="3">
    <source>
        <dbReference type="Proteomes" id="UP001162162"/>
    </source>
</evidence>
<protein>
    <recommendedName>
        <fullName evidence="1">Dynein heavy chain C-terminal domain-containing protein</fullName>
    </recommendedName>
</protein>
<gene>
    <name evidence="2" type="ORF">NQ318_014941</name>
</gene>
<organism evidence="2 3">
    <name type="scientific">Aromia moschata</name>
    <dbReference type="NCBI Taxonomy" id="1265417"/>
    <lineage>
        <taxon>Eukaryota</taxon>
        <taxon>Metazoa</taxon>
        <taxon>Ecdysozoa</taxon>
        <taxon>Arthropoda</taxon>
        <taxon>Hexapoda</taxon>
        <taxon>Insecta</taxon>
        <taxon>Pterygota</taxon>
        <taxon>Neoptera</taxon>
        <taxon>Endopterygota</taxon>
        <taxon>Coleoptera</taxon>
        <taxon>Polyphaga</taxon>
        <taxon>Cucujiformia</taxon>
        <taxon>Chrysomeloidea</taxon>
        <taxon>Cerambycidae</taxon>
        <taxon>Cerambycinae</taxon>
        <taxon>Callichromatini</taxon>
        <taxon>Aromia</taxon>
    </lineage>
</organism>
<dbReference type="GO" id="GO:0007018">
    <property type="term" value="P:microtubule-based movement"/>
    <property type="evidence" value="ECO:0007669"/>
    <property type="project" value="InterPro"/>
</dbReference>
<dbReference type="PANTHER" id="PTHR22878:SF73">
    <property type="entry name" value="DYNEIN AXONEMAL HEAVY CHAIN 1"/>
    <property type="match status" value="1"/>
</dbReference>
<reference evidence="2" key="1">
    <citation type="journal article" date="2023" name="Insect Mol. Biol.">
        <title>Genome sequencing provides insights into the evolution of gene families encoding plant cell wall-degrading enzymes in longhorned beetles.</title>
        <authorList>
            <person name="Shin N.R."/>
            <person name="Okamura Y."/>
            <person name="Kirsch R."/>
            <person name="Pauchet Y."/>
        </authorList>
    </citation>
    <scope>NUCLEOTIDE SEQUENCE</scope>
    <source>
        <strain evidence="2">AMC_N1</strain>
    </source>
</reference>
<dbReference type="AlphaFoldDB" id="A0AAV8XB63"/>
<dbReference type="GO" id="GO:0030286">
    <property type="term" value="C:dynein complex"/>
    <property type="evidence" value="ECO:0007669"/>
    <property type="project" value="InterPro"/>
</dbReference>
<dbReference type="InterPro" id="IPR026983">
    <property type="entry name" value="DHC"/>
</dbReference>
<dbReference type="Pfam" id="PF18199">
    <property type="entry name" value="Dynein_C"/>
    <property type="match status" value="1"/>
</dbReference>
<sequence length="135" mass="15261">YPVQYEESLNTVIIQEAIRYNKLLVVIKSSLNDLLKALKGLVVMSESLEKMTVSLFSNMVPAMWAGKAYPSLKPLGAWVIDLGARVKFLNTWVDKGIPPVFWISGFYFPQAFLTGTLQNYARRHIVSIDSINFAF</sequence>
<dbReference type="InterPro" id="IPR041228">
    <property type="entry name" value="Dynein_C"/>
</dbReference>
<dbReference type="PANTHER" id="PTHR22878">
    <property type="entry name" value="DYNEIN HEAVY CHAIN 6, AXONEMAL-LIKE-RELATED"/>
    <property type="match status" value="1"/>
</dbReference>
<keyword evidence="3" id="KW-1185">Reference proteome</keyword>
<proteinExistence type="predicted"/>
<dbReference type="GO" id="GO:0045505">
    <property type="term" value="F:dynein intermediate chain binding"/>
    <property type="evidence" value="ECO:0007669"/>
    <property type="project" value="InterPro"/>
</dbReference>
<dbReference type="GO" id="GO:0051959">
    <property type="term" value="F:dynein light intermediate chain binding"/>
    <property type="evidence" value="ECO:0007669"/>
    <property type="project" value="InterPro"/>
</dbReference>